<name>A0ABX7LBD2_9BACL</name>
<protein>
    <recommendedName>
        <fullName evidence="5">DUF3188 domain-containing protein</fullName>
    </recommendedName>
</protein>
<accession>A0ABX7LBD2</accession>
<keyword evidence="4" id="KW-1185">Reference proteome</keyword>
<dbReference type="EMBL" id="CP070969">
    <property type="protein sequence ID" value="QSF45473.1"/>
    <property type="molecule type" value="Genomic_DNA"/>
</dbReference>
<evidence type="ECO:0008006" key="5">
    <source>
        <dbReference type="Google" id="ProtNLM"/>
    </source>
</evidence>
<reference evidence="3 4" key="1">
    <citation type="submission" date="2021-02" db="EMBL/GenBank/DDBJ databases">
        <title>Paenibacillus tianjinensis sp. nov.</title>
        <authorList>
            <person name="Liu H."/>
        </authorList>
    </citation>
    <scope>NUCLEOTIDE SEQUENCE [LARGE SCALE GENOMIC DNA]</scope>
    <source>
        <strain evidence="3 4">TB2019</strain>
    </source>
</reference>
<keyword evidence="2" id="KW-0472">Membrane</keyword>
<organism evidence="3 4">
    <name type="scientific">Paenibacillus tianjinensis</name>
    <dbReference type="NCBI Taxonomy" id="2810347"/>
    <lineage>
        <taxon>Bacteria</taxon>
        <taxon>Bacillati</taxon>
        <taxon>Bacillota</taxon>
        <taxon>Bacilli</taxon>
        <taxon>Bacillales</taxon>
        <taxon>Paenibacillaceae</taxon>
        <taxon>Paenibacillus</taxon>
    </lineage>
</organism>
<dbReference type="RefSeq" id="WP_206102944.1">
    <property type="nucleotide sequence ID" value="NZ_CP070969.1"/>
</dbReference>
<evidence type="ECO:0000313" key="3">
    <source>
        <dbReference type="EMBL" id="QSF45473.1"/>
    </source>
</evidence>
<feature type="compositionally biased region" description="Basic residues" evidence="1">
    <location>
        <begin position="68"/>
        <end position="83"/>
    </location>
</feature>
<feature type="transmembrane region" description="Helical" evidence="2">
    <location>
        <begin position="30"/>
        <end position="52"/>
    </location>
</feature>
<feature type="transmembrane region" description="Helical" evidence="2">
    <location>
        <begin position="7"/>
        <end position="24"/>
    </location>
</feature>
<dbReference type="Proteomes" id="UP000663452">
    <property type="component" value="Chromosome"/>
</dbReference>
<feature type="region of interest" description="Disordered" evidence="1">
    <location>
        <begin position="59"/>
        <end position="83"/>
    </location>
</feature>
<evidence type="ECO:0000256" key="1">
    <source>
        <dbReference type="SAM" id="MobiDB-lite"/>
    </source>
</evidence>
<keyword evidence="2" id="KW-1133">Transmembrane helix</keyword>
<evidence type="ECO:0000256" key="2">
    <source>
        <dbReference type="SAM" id="Phobius"/>
    </source>
</evidence>
<gene>
    <name evidence="3" type="ORF">JRJ22_02055</name>
</gene>
<keyword evidence="2" id="KW-0812">Transmembrane</keyword>
<evidence type="ECO:0000313" key="4">
    <source>
        <dbReference type="Proteomes" id="UP000663452"/>
    </source>
</evidence>
<sequence>MKLNIKTPVLVTVSIVLIIVSSMLRPEGSTLLGALQTLLLGLGILGCLMAFLRFAKSGNSKGKEINKGKSKSKGNSKGNSKGK</sequence>
<proteinExistence type="predicted"/>